<name>A0A9E7EFS6_9LILI</name>
<keyword evidence="8" id="KW-1185">Reference proteome</keyword>
<evidence type="ECO:0000313" key="7">
    <source>
        <dbReference type="EMBL" id="URD76494.1"/>
    </source>
</evidence>
<evidence type="ECO:0000256" key="3">
    <source>
        <dbReference type="ARBA" id="ARBA00014180"/>
    </source>
</evidence>
<feature type="domain" description="Dienelactone hydrolase" evidence="6">
    <location>
        <begin position="167"/>
        <end position="377"/>
    </location>
</feature>
<evidence type="ECO:0000256" key="5">
    <source>
        <dbReference type="ARBA" id="ARBA00022801"/>
    </source>
</evidence>
<dbReference type="Proteomes" id="UP001055439">
    <property type="component" value="Chromosome 1"/>
</dbReference>
<dbReference type="GO" id="GO:0005829">
    <property type="term" value="C:cytosol"/>
    <property type="evidence" value="ECO:0007669"/>
    <property type="project" value="UniProtKB-SubCell"/>
</dbReference>
<keyword evidence="4" id="KW-0963">Cytoplasm</keyword>
<dbReference type="GO" id="GO:0016787">
    <property type="term" value="F:hydrolase activity"/>
    <property type="evidence" value="ECO:0007669"/>
    <property type="project" value="UniProtKB-KW"/>
</dbReference>
<dbReference type="OrthoDB" id="17560at2759"/>
<evidence type="ECO:0000256" key="2">
    <source>
        <dbReference type="ARBA" id="ARBA00008456"/>
    </source>
</evidence>
<dbReference type="Pfam" id="PF01738">
    <property type="entry name" value="DLH"/>
    <property type="match status" value="1"/>
</dbReference>
<dbReference type="InterPro" id="IPR002925">
    <property type="entry name" value="Dienelactn_hydro"/>
</dbReference>
<dbReference type="SUPFAM" id="SSF53474">
    <property type="entry name" value="alpha/beta-Hydrolases"/>
    <property type="match status" value="1"/>
</dbReference>
<dbReference type="EMBL" id="CP097502">
    <property type="protein sequence ID" value="URD76494.1"/>
    <property type="molecule type" value="Genomic_DNA"/>
</dbReference>
<comment type="similarity">
    <text evidence="2">Belongs to the dienelactone hydrolase family.</text>
</comment>
<sequence length="384" mass="43452">MTCNSWPIIMLKPMKIIKYLKLAAYVGKKYLIWRLIFLGLLRKTTPLLLLLYPRPSPKALLPRTRMDAAAVLLPFRPPECTLRRRRTSAGVPPRLRRALRRPLIFGDLLPTSRICDLYRRRGMHIRRNATGKLLCSQVKLEDDLDDEACELVNGVDLVIGEGQDSISAYLLKAVKNNNGTGMLLLSDVCGFEYPPTRDFAYQVACHGYNVLVPDLFRGNPCKKGWTVDRYEHWLSEQLPERVARDIDTCAKWMIDEFMAAGISKKLGIIGFCFGGEHLMKALARDEQAYFGTGICFYGTNIDPSIGSNINVPVLFICGDNDPLCPVNTLHQIEKNIQSSRVVIYHGRGRGFAHQPESEEDDQAAEDAFAIMRNWLHDNLLVSKN</sequence>
<gene>
    <name evidence="7" type="ORF">MUK42_10123</name>
</gene>
<dbReference type="InterPro" id="IPR029058">
    <property type="entry name" value="AB_hydrolase_fold"/>
</dbReference>
<protein>
    <recommendedName>
        <fullName evidence="3">Carboxymethylenebutenolidase homolog</fullName>
    </recommendedName>
</protein>
<accession>A0A9E7EFS6</accession>
<reference evidence="7" key="1">
    <citation type="submission" date="2022-05" db="EMBL/GenBank/DDBJ databases">
        <title>The Musa troglodytarum L. genome provides insights into the mechanism of non-climacteric behaviour and enrichment of carotenoids.</title>
        <authorList>
            <person name="Wang J."/>
        </authorList>
    </citation>
    <scope>NUCLEOTIDE SEQUENCE</scope>
    <source>
        <tissue evidence="7">Leaf</tissue>
    </source>
</reference>
<dbReference type="PANTHER" id="PTHR46812:SF1">
    <property type="entry name" value="CARBOXYMETHYLENEBUTENOLIDASE HOMOLOG"/>
    <property type="match status" value="1"/>
</dbReference>
<dbReference type="Gene3D" id="3.40.50.1820">
    <property type="entry name" value="alpha/beta hydrolase"/>
    <property type="match status" value="1"/>
</dbReference>
<dbReference type="InterPro" id="IPR042946">
    <property type="entry name" value="CMBL"/>
</dbReference>
<evidence type="ECO:0000256" key="1">
    <source>
        <dbReference type="ARBA" id="ARBA00004514"/>
    </source>
</evidence>
<dbReference type="GO" id="GO:0009507">
    <property type="term" value="C:chloroplast"/>
    <property type="evidence" value="ECO:0007669"/>
    <property type="project" value="TreeGrafter"/>
</dbReference>
<proteinExistence type="inferred from homology"/>
<evidence type="ECO:0000256" key="4">
    <source>
        <dbReference type="ARBA" id="ARBA00022490"/>
    </source>
</evidence>
<dbReference type="PANTHER" id="PTHR46812">
    <property type="entry name" value="CARBOXYMETHYLENEBUTENOLIDASE HOMOLOG"/>
    <property type="match status" value="1"/>
</dbReference>
<dbReference type="AlphaFoldDB" id="A0A9E7EFS6"/>
<organism evidence="7 8">
    <name type="scientific">Musa troglodytarum</name>
    <name type="common">fe'i banana</name>
    <dbReference type="NCBI Taxonomy" id="320322"/>
    <lineage>
        <taxon>Eukaryota</taxon>
        <taxon>Viridiplantae</taxon>
        <taxon>Streptophyta</taxon>
        <taxon>Embryophyta</taxon>
        <taxon>Tracheophyta</taxon>
        <taxon>Spermatophyta</taxon>
        <taxon>Magnoliopsida</taxon>
        <taxon>Liliopsida</taxon>
        <taxon>Zingiberales</taxon>
        <taxon>Musaceae</taxon>
        <taxon>Musa</taxon>
    </lineage>
</organism>
<evidence type="ECO:0000259" key="6">
    <source>
        <dbReference type="Pfam" id="PF01738"/>
    </source>
</evidence>
<comment type="subcellular location">
    <subcellularLocation>
        <location evidence="1">Cytoplasm</location>
        <location evidence="1">Cytosol</location>
    </subcellularLocation>
</comment>
<keyword evidence="5" id="KW-0378">Hydrolase</keyword>
<evidence type="ECO:0000313" key="8">
    <source>
        <dbReference type="Proteomes" id="UP001055439"/>
    </source>
</evidence>